<dbReference type="Gene3D" id="3.90.1570.10">
    <property type="entry name" value="tt1808, chain A"/>
    <property type="match status" value="1"/>
</dbReference>
<dbReference type="InterPro" id="IPR008538">
    <property type="entry name" value="Uma2"/>
</dbReference>
<dbReference type="PANTHER" id="PTHR35400:SF3">
    <property type="entry name" value="SLL1072 PROTEIN"/>
    <property type="match status" value="1"/>
</dbReference>
<evidence type="ECO:0000259" key="1">
    <source>
        <dbReference type="Pfam" id="PF05685"/>
    </source>
</evidence>
<dbReference type="EMBL" id="JBFAEG010000031">
    <property type="protein sequence ID" value="MEU5711973.1"/>
    <property type="molecule type" value="Genomic_DNA"/>
</dbReference>
<dbReference type="Proteomes" id="UP001551011">
    <property type="component" value="Unassembled WGS sequence"/>
</dbReference>
<keyword evidence="2" id="KW-0378">Hydrolase</keyword>
<dbReference type="RefSeq" id="WP_359260240.1">
    <property type="nucleotide sequence ID" value="NZ_JBFAEG010000031.1"/>
</dbReference>
<dbReference type="CDD" id="cd06260">
    <property type="entry name" value="DUF820-like"/>
    <property type="match status" value="1"/>
</dbReference>
<protein>
    <submittedName>
        <fullName evidence="2">Uma2 family endonuclease</fullName>
    </submittedName>
</protein>
<comment type="caution">
    <text evidence="2">The sequence shown here is derived from an EMBL/GenBank/DDBJ whole genome shotgun (WGS) entry which is preliminary data.</text>
</comment>
<organism evidence="2 3">
    <name type="scientific">Streptomyces flaveolus</name>
    <dbReference type="NCBI Taxonomy" id="67297"/>
    <lineage>
        <taxon>Bacteria</taxon>
        <taxon>Bacillati</taxon>
        <taxon>Actinomycetota</taxon>
        <taxon>Actinomycetes</taxon>
        <taxon>Kitasatosporales</taxon>
        <taxon>Streptomycetaceae</taxon>
        <taxon>Streptomyces</taxon>
    </lineage>
</organism>
<dbReference type="InterPro" id="IPR012296">
    <property type="entry name" value="Nuclease_put_TT1808"/>
</dbReference>
<dbReference type="SUPFAM" id="SSF52980">
    <property type="entry name" value="Restriction endonuclease-like"/>
    <property type="match status" value="1"/>
</dbReference>
<accession>A0ABV3AJ63</accession>
<proteinExistence type="predicted"/>
<sequence length="208" mass="22238">MNTDRPGEPDLMARMEPVQLLAAYEAVSPVPVRAEFIEGRAYLPLAPPGDGHGDTVLELCFQLRSAAVPHVGTGNGFRFAAPADGTTALIIPDLHVMRRKPTGADEAHFAAHPGWYPIDMLALVGEVTSTNHETDTGPKLRTYAAAGVPVYVIIDRHSGTAHCYTDPVLPGDDPTEAYYATDTKVDLGEPLPLPAPYPTLDTAPFIEG</sequence>
<feature type="domain" description="Putative restriction endonuclease" evidence="1">
    <location>
        <begin position="29"/>
        <end position="170"/>
    </location>
</feature>
<name>A0ABV3AJ63_9ACTN</name>
<evidence type="ECO:0000313" key="2">
    <source>
        <dbReference type="EMBL" id="MEU5711973.1"/>
    </source>
</evidence>
<dbReference type="InterPro" id="IPR011335">
    <property type="entry name" value="Restrct_endonuc-II-like"/>
</dbReference>
<keyword evidence="2" id="KW-0255">Endonuclease</keyword>
<dbReference type="GO" id="GO:0004519">
    <property type="term" value="F:endonuclease activity"/>
    <property type="evidence" value="ECO:0007669"/>
    <property type="project" value="UniProtKB-KW"/>
</dbReference>
<dbReference type="PANTHER" id="PTHR35400">
    <property type="entry name" value="SLR1083 PROTEIN"/>
    <property type="match status" value="1"/>
</dbReference>
<gene>
    <name evidence="2" type="ORF">AB0H04_34840</name>
</gene>
<keyword evidence="2" id="KW-0540">Nuclease</keyword>
<evidence type="ECO:0000313" key="3">
    <source>
        <dbReference type="Proteomes" id="UP001551011"/>
    </source>
</evidence>
<reference evidence="2 3" key="1">
    <citation type="submission" date="2024-06" db="EMBL/GenBank/DDBJ databases">
        <title>The Natural Products Discovery Center: Release of the First 8490 Sequenced Strains for Exploring Actinobacteria Biosynthetic Diversity.</title>
        <authorList>
            <person name="Kalkreuter E."/>
            <person name="Kautsar S.A."/>
            <person name="Yang D."/>
            <person name="Bader C.D."/>
            <person name="Teijaro C.N."/>
            <person name="Fluegel L."/>
            <person name="Davis C.M."/>
            <person name="Simpson J.R."/>
            <person name="Lauterbach L."/>
            <person name="Steele A.D."/>
            <person name="Gui C."/>
            <person name="Meng S."/>
            <person name="Li G."/>
            <person name="Viehrig K."/>
            <person name="Ye F."/>
            <person name="Su P."/>
            <person name="Kiefer A.F."/>
            <person name="Nichols A."/>
            <person name="Cepeda A.J."/>
            <person name="Yan W."/>
            <person name="Fan B."/>
            <person name="Jiang Y."/>
            <person name="Adhikari A."/>
            <person name="Zheng C.-J."/>
            <person name="Schuster L."/>
            <person name="Cowan T.M."/>
            <person name="Smanski M.J."/>
            <person name="Chevrette M.G."/>
            <person name="De Carvalho L.P.S."/>
            <person name="Shen B."/>
        </authorList>
    </citation>
    <scope>NUCLEOTIDE SEQUENCE [LARGE SCALE GENOMIC DNA]</scope>
    <source>
        <strain evidence="2 3">NPDC020594</strain>
    </source>
</reference>
<dbReference type="Pfam" id="PF05685">
    <property type="entry name" value="Uma2"/>
    <property type="match status" value="1"/>
</dbReference>
<keyword evidence="3" id="KW-1185">Reference proteome</keyword>